<evidence type="ECO:0008006" key="6">
    <source>
        <dbReference type="Google" id="ProtNLM"/>
    </source>
</evidence>
<evidence type="ECO:0000313" key="5">
    <source>
        <dbReference type="Proteomes" id="UP001144297"/>
    </source>
</evidence>
<evidence type="ECO:0000256" key="3">
    <source>
        <dbReference type="SAM" id="MobiDB-lite"/>
    </source>
</evidence>
<gene>
    <name evidence="4" type="ORF">TISLANDTSLP1_01380</name>
</gene>
<sequence length="495" mass="56740">MDQTNLDNQTAQNNQNNQNSTNTSSNSLNKELRGITVTLIFEVSALNRDEKLGGNIPSIKKLTRFGNKTFSYLSRVAVRHYLFETLCRSYPDDWKPAECFESGTGDNKVVQFDLRNQNILTHAELDAFGYMFTIGGQQSLIRKAPVGITKAIALETWEGDMQFNANHDLARRCGANPNPVNKEEQMSYFKVSFTIDVDKLGYDEWWINDYNYSENKLTLFLTEKGTDVVLKNVEKGIDKSHYKIDEHEIRIEGLTCSVSRELMEEETENSKNQEKKKSITFKEDFLKKPEEESKEKESSGKKGKGKGRKKPFKVEDYTVKEEENFYQFTIANYSYDSDKKTLTLSLALSHEIQAQVNGKKYTVISKNFDSEIGEITVEGENSKKRAIFRLANEIKKKRLTQILDVLKNGLIYHSSGECYGIVPKFIIAAGLKLPIPLFHSFVDLGRFEDSILDNAYILCENDKKLVYLYDPEHIVGKICTTNLYTDWKAFSKQIE</sequence>
<reference evidence="4" key="1">
    <citation type="submission" date="2022-12" db="EMBL/GenBank/DDBJ databases">
        <title>Reference genome sequencing for broad-spectrum identification of bacterial and archaeal isolates by mass spectrometry.</title>
        <authorList>
            <person name="Sekiguchi Y."/>
            <person name="Tourlousse D.M."/>
        </authorList>
    </citation>
    <scope>NUCLEOTIDE SEQUENCE</scope>
    <source>
        <strain evidence="4">TSL-P1</strain>
    </source>
</reference>
<dbReference type="InterPro" id="IPR013414">
    <property type="entry name" value="Cas7/Cst2/DevR_sub_I-B/Tneap"/>
</dbReference>
<proteinExistence type="predicted"/>
<evidence type="ECO:0000256" key="2">
    <source>
        <dbReference type="ARBA" id="ARBA00025626"/>
    </source>
</evidence>
<protein>
    <recommendedName>
        <fullName evidence="6">Type I-B CRISPR-associated protein Cas7/Cst2/DevR</fullName>
    </recommendedName>
</protein>
<dbReference type="InterPro" id="IPR010154">
    <property type="entry name" value="CRISPR-assoc_Cas7/Cst2/DevR"/>
</dbReference>
<evidence type="ECO:0000256" key="1">
    <source>
        <dbReference type="ARBA" id="ARBA00023118"/>
    </source>
</evidence>
<comment type="caution">
    <text evidence="4">The sequence shown here is derived from an EMBL/GenBank/DDBJ whole genome shotgun (WGS) entry which is preliminary data.</text>
</comment>
<feature type="compositionally biased region" description="Basic and acidic residues" evidence="3">
    <location>
        <begin position="288"/>
        <end position="300"/>
    </location>
</feature>
<dbReference type="GO" id="GO:0051607">
    <property type="term" value="P:defense response to virus"/>
    <property type="evidence" value="ECO:0007669"/>
    <property type="project" value="UniProtKB-KW"/>
</dbReference>
<name>A0A9W6LK48_9BACT</name>
<feature type="region of interest" description="Disordered" evidence="3">
    <location>
        <begin position="288"/>
        <end position="309"/>
    </location>
</feature>
<comment type="function">
    <text evidence="2">CRISPR (clustered regularly interspaced short palindromic repeat) is an adaptive immune system that provides protection against mobile genetic elements (viruses, transposable elements and conjugative plasmids). CRISPR clusters contain spacers, sequences complementary to antecedent mobile elements, and target invading nucleic acids. CRISPR clusters are transcribed and processed into CRISPR RNA (crRNA).</text>
</comment>
<dbReference type="Proteomes" id="UP001144297">
    <property type="component" value="Unassembled WGS sequence"/>
</dbReference>
<dbReference type="AlphaFoldDB" id="A0A9W6LK48"/>
<feature type="region of interest" description="Disordered" evidence="3">
    <location>
        <begin position="1"/>
        <end position="27"/>
    </location>
</feature>
<dbReference type="Pfam" id="PF01905">
    <property type="entry name" value="DevR"/>
    <property type="match status" value="1"/>
</dbReference>
<organism evidence="4 5">
    <name type="scientific">Thermodesulfovibrio yellowstonii</name>
    <dbReference type="NCBI Taxonomy" id="28262"/>
    <lineage>
        <taxon>Bacteria</taxon>
        <taxon>Pseudomonadati</taxon>
        <taxon>Nitrospirota</taxon>
        <taxon>Thermodesulfovibrionia</taxon>
        <taxon>Thermodesulfovibrionales</taxon>
        <taxon>Thermodesulfovibrionaceae</taxon>
        <taxon>Thermodesulfovibrio</taxon>
    </lineage>
</organism>
<accession>A0A9W6LK48</accession>
<dbReference type="EMBL" id="BSDX01000001">
    <property type="protein sequence ID" value="GLI52445.1"/>
    <property type="molecule type" value="Genomic_DNA"/>
</dbReference>
<dbReference type="NCBIfam" id="TIGR01875">
    <property type="entry name" value="cas_MJ0381"/>
    <property type="match status" value="1"/>
</dbReference>
<dbReference type="NCBIfam" id="TIGR02585">
    <property type="entry name" value="cas_Cst2_DevR"/>
    <property type="match status" value="1"/>
</dbReference>
<keyword evidence="1" id="KW-0051">Antiviral defense</keyword>
<evidence type="ECO:0000313" key="4">
    <source>
        <dbReference type="EMBL" id="GLI52445.1"/>
    </source>
</evidence>
<keyword evidence="5" id="KW-1185">Reference proteome</keyword>